<accession>A0ABN2B3L8</accession>
<evidence type="ECO:0000256" key="7">
    <source>
        <dbReference type="SAM" id="Phobius"/>
    </source>
</evidence>
<evidence type="ECO:0000256" key="4">
    <source>
        <dbReference type="ARBA" id="ARBA00022989"/>
    </source>
</evidence>
<dbReference type="InterPro" id="IPR010432">
    <property type="entry name" value="RDD"/>
</dbReference>
<dbReference type="PANTHER" id="PTHR36115">
    <property type="entry name" value="PROLINE-RICH ANTIGEN HOMOLOG-RELATED"/>
    <property type="match status" value="1"/>
</dbReference>
<evidence type="ECO:0000259" key="8">
    <source>
        <dbReference type="Pfam" id="PF06271"/>
    </source>
</evidence>
<feature type="transmembrane region" description="Helical" evidence="7">
    <location>
        <begin position="122"/>
        <end position="140"/>
    </location>
</feature>
<reference evidence="9 10" key="1">
    <citation type="journal article" date="2019" name="Int. J. Syst. Evol. Microbiol.">
        <title>The Global Catalogue of Microorganisms (GCM) 10K type strain sequencing project: providing services to taxonomists for standard genome sequencing and annotation.</title>
        <authorList>
            <consortium name="The Broad Institute Genomics Platform"/>
            <consortium name="The Broad Institute Genome Sequencing Center for Infectious Disease"/>
            <person name="Wu L."/>
            <person name="Ma J."/>
        </authorList>
    </citation>
    <scope>NUCLEOTIDE SEQUENCE [LARGE SCALE GENOMIC DNA]</scope>
    <source>
        <strain evidence="9 10">JCM 14303</strain>
    </source>
</reference>
<feature type="transmembrane region" description="Helical" evidence="7">
    <location>
        <begin position="96"/>
        <end position="116"/>
    </location>
</feature>
<proteinExistence type="predicted"/>
<keyword evidence="3 7" id="KW-0812">Transmembrane</keyword>
<feature type="domain" description="RDD" evidence="8">
    <location>
        <begin position="81"/>
        <end position="210"/>
    </location>
</feature>
<organism evidence="9 10">
    <name type="scientific">Kribbella lupini</name>
    <dbReference type="NCBI Taxonomy" id="291602"/>
    <lineage>
        <taxon>Bacteria</taxon>
        <taxon>Bacillati</taxon>
        <taxon>Actinomycetota</taxon>
        <taxon>Actinomycetes</taxon>
        <taxon>Propionibacteriales</taxon>
        <taxon>Kribbellaceae</taxon>
        <taxon>Kribbella</taxon>
    </lineage>
</organism>
<evidence type="ECO:0000313" key="10">
    <source>
        <dbReference type="Proteomes" id="UP001500363"/>
    </source>
</evidence>
<gene>
    <name evidence="9" type="ORF">GCM10009741_38340</name>
</gene>
<dbReference type="Pfam" id="PF06271">
    <property type="entry name" value="RDD"/>
    <property type="match status" value="1"/>
</dbReference>
<dbReference type="InterPro" id="IPR051791">
    <property type="entry name" value="Pra-immunoreactive"/>
</dbReference>
<keyword evidence="10" id="KW-1185">Reference proteome</keyword>
<dbReference type="RefSeq" id="WP_344175769.1">
    <property type="nucleotide sequence ID" value="NZ_BAAANC010000002.1"/>
</dbReference>
<dbReference type="PANTHER" id="PTHR36115:SF6">
    <property type="entry name" value="PROLINE-RICH ANTIGEN HOMOLOG"/>
    <property type="match status" value="1"/>
</dbReference>
<keyword evidence="5 7" id="KW-0472">Membrane</keyword>
<name>A0ABN2B3L8_9ACTN</name>
<evidence type="ECO:0000256" key="3">
    <source>
        <dbReference type="ARBA" id="ARBA00022692"/>
    </source>
</evidence>
<keyword evidence="4 7" id="KW-1133">Transmembrane helix</keyword>
<evidence type="ECO:0000256" key="5">
    <source>
        <dbReference type="ARBA" id="ARBA00023136"/>
    </source>
</evidence>
<evidence type="ECO:0000256" key="2">
    <source>
        <dbReference type="ARBA" id="ARBA00022475"/>
    </source>
</evidence>
<dbReference type="EMBL" id="BAAANC010000002">
    <property type="protein sequence ID" value="GAA1532348.1"/>
    <property type="molecule type" value="Genomic_DNA"/>
</dbReference>
<comment type="caution">
    <text evidence="9">The sequence shown here is derived from an EMBL/GenBank/DDBJ whole genome shotgun (WGS) entry which is preliminary data.</text>
</comment>
<feature type="region of interest" description="Disordered" evidence="6">
    <location>
        <begin position="1"/>
        <end position="62"/>
    </location>
</feature>
<evidence type="ECO:0000313" key="9">
    <source>
        <dbReference type="EMBL" id="GAA1532348.1"/>
    </source>
</evidence>
<protein>
    <recommendedName>
        <fullName evidence="8">RDD domain-containing protein</fullName>
    </recommendedName>
</protein>
<evidence type="ECO:0000256" key="1">
    <source>
        <dbReference type="ARBA" id="ARBA00004651"/>
    </source>
</evidence>
<comment type="subcellular location">
    <subcellularLocation>
        <location evidence="1">Cell membrane</location>
        <topology evidence="1">Multi-pass membrane protein</topology>
    </subcellularLocation>
</comment>
<sequence length="218" mass="23524">MSTPPFDPNRPQDRPQYPVVPGQQPGGPVQYPGQPQQPSYPGQPNQSGNYAPQYNPSQPGYNPYSGGGGGFGYNYSLPGQLASWGSRVLASIVDSLVPIIIILAGVFGAVAVSGSLETMSDAGSTVLVICYLGSFVFQIWNRLIRQGRTGQSLGKKVCGLKVVSAETGELIGLGRNFGREVCALIFNNVCFLNVLWPLWDDKHQTWHDKVVSDIVIKL</sequence>
<keyword evidence="2" id="KW-1003">Cell membrane</keyword>
<dbReference type="Proteomes" id="UP001500363">
    <property type="component" value="Unassembled WGS sequence"/>
</dbReference>
<feature type="compositionally biased region" description="Low complexity" evidence="6">
    <location>
        <begin position="15"/>
        <end position="48"/>
    </location>
</feature>
<evidence type="ECO:0000256" key="6">
    <source>
        <dbReference type="SAM" id="MobiDB-lite"/>
    </source>
</evidence>